<dbReference type="SUPFAM" id="SSF53901">
    <property type="entry name" value="Thiolase-like"/>
    <property type="match status" value="1"/>
</dbReference>
<organism evidence="14 15">
    <name type="scientific">Actinomadura macrotermitis</name>
    <dbReference type="NCBI Taxonomy" id="2585200"/>
    <lineage>
        <taxon>Bacteria</taxon>
        <taxon>Bacillati</taxon>
        <taxon>Actinomycetota</taxon>
        <taxon>Actinomycetes</taxon>
        <taxon>Streptosporangiales</taxon>
        <taxon>Thermomonosporaceae</taxon>
        <taxon>Actinomadura</taxon>
    </lineage>
</organism>
<keyword evidence="7" id="KW-0511">Multifunctional enzyme</keyword>
<dbReference type="FunFam" id="1.10.1200.10:FF:000007">
    <property type="entry name" value="Probable polyketide synthase pks17"/>
    <property type="match status" value="1"/>
</dbReference>
<dbReference type="InterPro" id="IPR016035">
    <property type="entry name" value="Acyl_Trfase/lysoPLipase"/>
</dbReference>
<evidence type="ECO:0000259" key="12">
    <source>
        <dbReference type="PROSITE" id="PS52004"/>
    </source>
</evidence>
<dbReference type="InterPro" id="IPR049552">
    <property type="entry name" value="PKS_DH_N"/>
</dbReference>
<evidence type="ECO:0000256" key="5">
    <source>
        <dbReference type="ARBA" id="ARBA00022679"/>
    </source>
</evidence>
<dbReference type="PANTHER" id="PTHR43775">
    <property type="entry name" value="FATTY ACID SYNTHASE"/>
    <property type="match status" value="1"/>
</dbReference>
<evidence type="ECO:0000256" key="9">
    <source>
        <dbReference type="PROSITE-ProRule" id="PRU01363"/>
    </source>
</evidence>
<dbReference type="InterPro" id="IPR014031">
    <property type="entry name" value="Ketoacyl_synth_C"/>
</dbReference>
<dbReference type="Pfam" id="PF00109">
    <property type="entry name" value="ketoacyl-synt"/>
    <property type="match status" value="1"/>
</dbReference>
<dbReference type="Gene3D" id="1.10.1200.10">
    <property type="entry name" value="ACP-like"/>
    <property type="match status" value="1"/>
</dbReference>
<feature type="domain" description="Carrier" evidence="11">
    <location>
        <begin position="1617"/>
        <end position="1692"/>
    </location>
</feature>
<dbReference type="SMART" id="SM00825">
    <property type="entry name" value="PKS_KS"/>
    <property type="match status" value="1"/>
</dbReference>
<dbReference type="CDD" id="cd00833">
    <property type="entry name" value="PKS"/>
    <property type="match status" value="1"/>
</dbReference>
<dbReference type="InterPro" id="IPR020807">
    <property type="entry name" value="PKS_DH"/>
</dbReference>
<evidence type="ECO:0000256" key="2">
    <source>
        <dbReference type="ARBA" id="ARBA00004792"/>
    </source>
</evidence>
<dbReference type="InterPro" id="IPR016036">
    <property type="entry name" value="Malonyl_transacylase_ACP-bd"/>
</dbReference>
<dbReference type="InterPro" id="IPR049900">
    <property type="entry name" value="PKS_mFAS_DH"/>
</dbReference>
<dbReference type="SMART" id="SM00822">
    <property type="entry name" value="PKS_KR"/>
    <property type="match status" value="1"/>
</dbReference>
<dbReference type="Pfam" id="PF00698">
    <property type="entry name" value="Acyl_transf_1"/>
    <property type="match status" value="1"/>
</dbReference>
<dbReference type="Pfam" id="PF08990">
    <property type="entry name" value="Docking"/>
    <property type="match status" value="1"/>
</dbReference>
<gene>
    <name evidence="14" type="primary">pikAI_3</name>
    <name evidence="14" type="ORF">ACRB68_78460</name>
</gene>
<feature type="region of interest" description="Disordered" evidence="10">
    <location>
        <begin position="1740"/>
        <end position="1759"/>
    </location>
</feature>
<dbReference type="Gene3D" id="3.40.50.720">
    <property type="entry name" value="NAD(P)-binding Rossmann-like Domain"/>
    <property type="match status" value="1"/>
</dbReference>
<accession>A0A7K0C8C2</accession>
<dbReference type="SUPFAM" id="SSF55048">
    <property type="entry name" value="Probable ACP-binding domain of malonyl-CoA ACP transacylase"/>
    <property type="match status" value="1"/>
</dbReference>
<dbReference type="SUPFAM" id="SSF51735">
    <property type="entry name" value="NAD(P)-binding Rossmann-fold domains"/>
    <property type="match status" value="2"/>
</dbReference>
<evidence type="ECO:0000256" key="7">
    <source>
        <dbReference type="ARBA" id="ARBA00023268"/>
    </source>
</evidence>
<dbReference type="EMBL" id="WEGH01000007">
    <property type="protein sequence ID" value="MQY09717.1"/>
    <property type="molecule type" value="Genomic_DNA"/>
</dbReference>
<keyword evidence="4" id="KW-0597">Phosphoprotein</keyword>
<evidence type="ECO:0000256" key="3">
    <source>
        <dbReference type="ARBA" id="ARBA00022450"/>
    </source>
</evidence>
<evidence type="ECO:0000259" key="13">
    <source>
        <dbReference type="PROSITE" id="PS52019"/>
    </source>
</evidence>
<dbReference type="Pfam" id="PF00550">
    <property type="entry name" value="PP-binding"/>
    <property type="match status" value="1"/>
</dbReference>
<feature type="active site" description="Proton acceptor; for dehydratase activity" evidence="9">
    <location>
        <position position="938"/>
    </location>
</feature>
<feature type="active site" description="Proton donor; for dehydratase activity" evidence="9">
    <location>
        <position position="1099"/>
    </location>
</feature>
<dbReference type="GO" id="GO:0033068">
    <property type="term" value="P:macrolide biosynthetic process"/>
    <property type="evidence" value="ECO:0007669"/>
    <property type="project" value="UniProtKB-ARBA"/>
</dbReference>
<proteinExistence type="predicted"/>
<dbReference type="GO" id="GO:0004312">
    <property type="term" value="F:fatty acid synthase activity"/>
    <property type="evidence" value="ECO:0007669"/>
    <property type="project" value="TreeGrafter"/>
</dbReference>
<dbReference type="FunFam" id="3.40.47.10:FF:000019">
    <property type="entry name" value="Polyketide synthase type I"/>
    <property type="match status" value="1"/>
</dbReference>
<dbReference type="InterPro" id="IPR042104">
    <property type="entry name" value="PKS_dehydratase_sf"/>
</dbReference>
<dbReference type="InterPro" id="IPR057326">
    <property type="entry name" value="KR_dom"/>
</dbReference>
<dbReference type="Gene3D" id="3.10.129.110">
    <property type="entry name" value="Polyketide synthase dehydratase"/>
    <property type="match status" value="1"/>
</dbReference>
<evidence type="ECO:0000256" key="10">
    <source>
        <dbReference type="SAM" id="MobiDB-lite"/>
    </source>
</evidence>
<dbReference type="CDD" id="cd08956">
    <property type="entry name" value="KR_3_FAS_SDR_x"/>
    <property type="match status" value="1"/>
</dbReference>
<dbReference type="SMART" id="SM00827">
    <property type="entry name" value="PKS_AT"/>
    <property type="match status" value="1"/>
</dbReference>
<keyword evidence="3" id="KW-0596">Phosphopantetheine</keyword>
<keyword evidence="15" id="KW-1185">Reference proteome</keyword>
<dbReference type="PROSITE" id="PS52004">
    <property type="entry name" value="KS3_2"/>
    <property type="match status" value="1"/>
</dbReference>
<dbReference type="RefSeq" id="WP_328595322.1">
    <property type="nucleotide sequence ID" value="NZ_WEGH01000007.1"/>
</dbReference>
<comment type="pathway">
    <text evidence="2">Antibiotic biosynthesis.</text>
</comment>
<dbReference type="InterPro" id="IPR013968">
    <property type="entry name" value="PKS_KR"/>
</dbReference>
<dbReference type="Pfam" id="PF14765">
    <property type="entry name" value="PS-DH"/>
    <property type="match status" value="1"/>
</dbReference>
<dbReference type="Gene3D" id="3.40.47.10">
    <property type="match status" value="1"/>
</dbReference>
<dbReference type="InterPro" id="IPR032821">
    <property type="entry name" value="PKS_assoc"/>
</dbReference>
<sequence length="1774" mass="183752">MSNEEKLLDYLKRATADLRDARKRLAEKEKREFAPIAIVGMACRYPGGVATPEDLWRLVAAGTDAVAPFPADRGWDLAGLYDPEPGKPGKSVTREGGFLYDAADFDADFFGISPREAVETDPQQRLLLEASWEALERAGIDPTSLKGSPTGVFAGVMYHDYADSSSGGSLVSGRVAYTLGLEGPAVTVDTACSSSLVALHLAAQALRSGECSLALAGGVTVMSTPDMYVYFNTQRGLAADGRCKAFSASADGMGCSEGVGVLLLERLDDARRLGHPVLAVVRGSALNQDGASNGLTAPNGPSQRRVIRAALANARLTADQVDAVEAHGTGTALGDPIEAQALLATYGRDRPEGFPLWLGSIKSNLGHTQAAAGVAGVIKMVEAIRHGALPRTLHADEPTPQVDWTEGDVRLLTEERAWPETGRPRRAGVSSFGLSGTNAHVIIEEAPPAEEPAEDGGPVPPGAVAWTLSAKSPAALRAQAARLADALDPSAEPADVAFSLATGRAALEHRAVIVGEEPAGLLAGLAALAAGDPAPGLTVDAAQEGLVAFLFSGQGSQRAGMGRELSTAHPVFAEAFDAVCAALDPLLDRPLREVAWDDADALDQTVYTQAGLFAFEVALYRLVESWGVRPDHLAGHSIGEIAAAHVAGVFSLADAARLVAARGRLMQALPPGGAMAAIEATEAETAPLLGGGAGIAAVNGPRSVVVSGDDAAVTKIMEVFAAQGRKTTRLRVSHAFHSALMDPMLAEFRRVAESVAYGRPGLPVISLVTGAPAAPEELGSADHWVRHVREAVRFADGVRALAEAGVTRFAEIGPDGVLAALAQQSADAGGLRFVPLQRRDRPERTALLDGLGRLHAAGTPVRWGTVFAGAGRVDLPTYAFQKQRFWAAAPAAAGDPAALGLAAADHPLLDAVLDLPDGDGAVLTGSLSADRQPWLADHDLLGVPLLPTAAFVELALHAGERFGLPAVADLAVHSPLLLPEEGSVAVQVVVRAADEAGRRRYSVRSRRTGADGWTTHATGTLSPDAAEPSFEFPVWPPAGAVPVDVEDAYDRLLARGHGYGPALQGLRAAWRAGATLFAEIVLEESTATDGFGAHPALLDAALHAAALDLDGGRLLPTAWTGVARHGTAAGTARVRIDAGPEGAIRLSVADGDGLPVLSAASVARGELSLDPPEGGARDLYRVDWAPAARTPAAEGRWAVLGADPLGLAAPLFPDLAALADGGFDRVVLPCPAPSGDAPEQVRAAVNAMLETVREWLADDRFAAAKLAVVLRDGDLGEAPVWGLLRAAEAENPGRFALIAWDGGPGPLDLALASDEPELAVRGGALQVSRLRRITAEPAPAGFAPGGTVLITGGTSGLGALVARHLVVRHGVRGLLLTSRRGLDAPGAAELAAELAALGADVEIAACDVADRAAVAGLLAGRSLTAVIHSAGVLDDGVIASLTADRMDRVLRPKLDGAWHLHQLTLGMDLSAFVLFSSVAGTLGGPGQANYSAANAWLDALARHRQGQGLPGTSVAFGPLVDVGGMADRLGEADVERLRRTGMPALEPAEGLALFDAALGGAEPVPVAVRLDPAVLRTQPVVQAMLRGLVRVPARRSGGDGSALLRKLAGLSGPDRDRILLELVRAQVARVLGHGGGAAVDPDRAFNELGFTSLTAVELRNALNGESGLRLPSTLVFDHPTARAVARHLAESLDSADGADEAQRLIGEVDRLEASFSALAPEDATRALVTARLEALLRRWRDPSGPVPSEDPVADLESATDGELFEVLERELGLS</sequence>
<dbReference type="GO" id="GO:0006633">
    <property type="term" value="P:fatty acid biosynthetic process"/>
    <property type="evidence" value="ECO:0007669"/>
    <property type="project" value="InterPro"/>
</dbReference>
<reference evidence="14 15" key="1">
    <citation type="submission" date="2019-10" db="EMBL/GenBank/DDBJ databases">
        <title>Actinomadura rubteroloni sp. nov. and Actinomadura macrotermitis sp. nov., isolated from the gut of fungus growing-termite Macrotermes natalensis.</title>
        <authorList>
            <person name="Benndorf R."/>
            <person name="Martin K."/>
            <person name="Kuefner M."/>
            <person name="De Beer W."/>
            <person name="Kaster A.-K."/>
            <person name="Vollmers J."/>
            <person name="Poulsen M."/>
            <person name="Beemelmanns C."/>
        </authorList>
    </citation>
    <scope>NUCLEOTIDE SEQUENCE [LARGE SCALE GENOMIC DNA]</scope>
    <source>
        <strain evidence="14 15">RB68</strain>
    </source>
</reference>
<dbReference type="InterPro" id="IPR001227">
    <property type="entry name" value="Ac_transferase_dom_sf"/>
</dbReference>
<keyword evidence="5 14" id="KW-0808">Transferase</keyword>
<dbReference type="SUPFAM" id="SSF47336">
    <property type="entry name" value="ACP-like"/>
    <property type="match status" value="1"/>
</dbReference>
<dbReference type="Pfam" id="PF21089">
    <property type="entry name" value="PKS_DH_N"/>
    <property type="match status" value="1"/>
</dbReference>
<evidence type="ECO:0000256" key="1">
    <source>
        <dbReference type="ARBA" id="ARBA00001957"/>
    </source>
</evidence>
<feature type="region of interest" description="C-terminal hotdog fold" evidence="9">
    <location>
        <begin position="1040"/>
        <end position="1196"/>
    </location>
</feature>
<dbReference type="InterPro" id="IPR016039">
    <property type="entry name" value="Thiolase-like"/>
</dbReference>
<feature type="domain" description="PKS/mFAS DH" evidence="13">
    <location>
        <begin position="906"/>
        <end position="1196"/>
    </location>
</feature>
<dbReference type="InterPro" id="IPR036736">
    <property type="entry name" value="ACP-like_sf"/>
</dbReference>
<keyword evidence="8 14" id="KW-0012">Acyltransferase</keyword>
<dbReference type="Pfam" id="PF08659">
    <property type="entry name" value="KR"/>
    <property type="match status" value="1"/>
</dbReference>
<dbReference type="PANTHER" id="PTHR43775:SF51">
    <property type="entry name" value="INACTIVE PHENOLPHTHIOCEROL SYNTHESIS POLYKETIDE SYNTHASE TYPE I PKS1-RELATED"/>
    <property type="match status" value="1"/>
</dbReference>
<dbReference type="Gene3D" id="3.30.70.3290">
    <property type="match status" value="1"/>
</dbReference>
<comment type="cofactor">
    <cofactor evidence="1">
        <name>pantetheine 4'-phosphate</name>
        <dbReference type="ChEBI" id="CHEBI:47942"/>
    </cofactor>
</comment>
<evidence type="ECO:0000256" key="8">
    <source>
        <dbReference type="ARBA" id="ARBA00023315"/>
    </source>
</evidence>
<evidence type="ECO:0000256" key="4">
    <source>
        <dbReference type="ARBA" id="ARBA00022553"/>
    </source>
</evidence>
<dbReference type="GO" id="GO:0004315">
    <property type="term" value="F:3-oxoacyl-[acyl-carrier-protein] synthase activity"/>
    <property type="evidence" value="ECO:0007669"/>
    <property type="project" value="InterPro"/>
</dbReference>
<dbReference type="Pfam" id="PF16197">
    <property type="entry name" value="KAsynt_C_assoc"/>
    <property type="match status" value="1"/>
</dbReference>
<dbReference type="InterPro" id="IPR014043">
    <property type="entry name" value="Acyl_transferase_dom"/>
</dbReference>
<dbReference type="InterPro" id="IPR018201">
    <property type="entry name" value="Ketoacyl_synth_AS"/>
</dbReference>
<evidence type="ECO:0000313" key="15">
    <source>
        <dbReference type="Proteomes" id="UP000487268"/>
    </source>
</evidence>
<dbReference type="Proteomes" id="UP000487268">
    <property type="component" value="Unassembled WGS sequence"/>
</dbReference>
<evidence type="ECO:0000259" key="11">
    <source>
        <dbReference type="PROSITE" id="PS50075"/>
    </source>
</evidence>
<dbReference type="SMART" id="SM01294">
    <property type="entry name" value="PKS_PP_betabranch"/>
    <property type="match status" value="1"/>
</dbReference>
<dbReference type="InterPro" id="IPR050091">
    <property type="entry name" value="PKS_NRPS_Biosynth_Enz"/>
</dbReference>
<name>A0A7K0C8C2_9ACTN</name>
<dbReference type="Pfam" id="PF02801">
    <property type="entry name" value="Ketoacyl-synt_C"/>
    <property type="match status" value="1"/>
</dbReference>
<evidence type="ECO:0000256" key="6">
    <source>
        <dbReference type="ARBA" id="ARBA00023194"/>
    </source>
</evidence>
<feature type="region of interest" description="N-terminal hotdog fold" evidence="9">
    <location>
        <begin position="906"/>
        <end position="1028"/>
    </location>
</feature>
<dbReference type="InterPro" id="IPR020841">
    <property type="entry name" value="PKS_Beta-ketoAc_synthase_dom"/>
</dbReference>
<dbReference type="PROSITE" id="PS50075">
    <property type="entry name" value="CARRIER"/>
    <property type="match status" value="1"/>
</dbReference>
<dbReference type="InterPro" id="IPR009081">
    <property type="entry name" value="PP-bd_ACP"/>
</dbReference>
<dbReference type="InterPro" id="IPR036291">
    <property type="entry name" value="NAD(P)-bd_dom_sf"/>
</dbReference>
<dbReference type="PROSITE" id="PS00606">
    <property type="entry name" value="KS3_1"/>
    <property type="match status" value="1"/>
</dbReference>
<dbReference type="InterPro" id="IPR015083">
    <property type="entry name" value="NorB/c/GfsB-D-like_docking"/>
</dbReference>
<dbReference type="InterPro" id="IPR049551">
    <property type="entry name" value="PKS_DH_C"/>
</dbReference>
<dbReference type="InterPro" id="IPR020806">
    <property type="entry name" value="PKS_PP-bd"/>
</dbReference>
<dbReference type="Gene3D" id="3.40.366.10">
    <property type="entry name" value="Malonyl-Coenzyme A Acyl Carrier Protein, domain 2"/>
    <property type="match status" value="1"/>
</dbReference>
<dbReference type="SUPFAM" id="SSF52151">
    <property type="entry name" value="FabD/lysophospholipase-like"/>
    <property type="match status" value="1"/>
</dbReference>
<dbReference type="InterPro" id="IPR014030">
    <property type="entry name" value="Ketoacyl_synth_N"/>
</dbReference>
<dbReference type="SMART" id="SM00826">
    <property type="entry name" value="PKS_DH"/>
    <property type="match status" value="1"/>
</dbReference>
<evidence type="ECO:0000313" key="14">
    <source>
        <dbReference type="EMBL" id="MQY09717.1"/>
    </source>
</evidence>
<protein>
    <submittedName>
        <fullName evidence="14">Narbonolide/10-deoxymethynolide synthase PikA1, modules 1 and 2</fullName>
        <ecNumber evidence="14">2.3.1.239</ecNumber>
    </submittedName>
</protein>
<dbReference type="GO" id="GO:0031177">
    <property type="term" value="F:phosphopantetheine binding"/>
    <property type="evidence" value="ECO:0007669"/>
    <property type="project" value="InterPro"/>
</dbReference>
<feature type="domain" description="Ketosynthase family 3 (KS3)" evidence="12">
    <location>
        <begin position="33"/>
        <end position="445"/>
    </location>
</feature>
<comment type="caution">
    <text evidence="14">The sequence shown here is derived from an EMBL/GenBank/DDBJ whole genome shotgun (WGS) entry which is preliminary data.</text>
</comment>
<dbReference type="SMART" id="SM00823">
    <property type="entry name" value="PKS_PP"/>
    <property type="match status" value="1"/>
</dbReference>
<keyword evidence="6" id="KW-0045">Antibiotic biosynthesis</keyword>
<dbReference type="PROSITE" id="PS52019">
    <property type="entry name" value="PKS_MFAS_DH"/>
    <property type="match status" value="1"/>
</dbReference>
<dbReference type="EC" id="2.3.1.239" evidence="14"/>